<gene>
    <name evidence="1" type="ORF">BJ969_005010</name>
</gene>
<dbReference type="EMBL" id="JACHIV010000001">
    <property type="protein sequence ID" value="MBB5071922.1"/>
    <property type="molecule type" value="Genomic_DNA"/>
</dbReference>
<dbReference type="AlphaFoldDB" id="A0A840NRZ9"/>
<proteinExistence type="predicted"/>
<accession>A0A840NRZ9</accession>
<dbReference type="Proteomes" id="UP000580474">
    <property type="component" value="Unassembled WGS sequence"/>
</dbReference>
<sequence length="840" mass="92362">MTGHALFIGVSEYESDGFDSYPTVGESARKLHDLFDASSLWDASRLVENPIRGRFMDELRSTLDECGPSDSALVYFCGHGDLPPCGRTSRPELHLALSDSKPHDASTQLPVHHVYEALETCLASKKVLVLDCCECGQVPMLSHVDVEMPEFRDERTWVLKALRWGESYAKAIDGDRGVYTAFSGALIKILDGGLPDASNLLDIDEVFTELERNLHRDRHPVPDMIRRGRGSLALLENSSPEAKQRIQDELESASLFELAAMLDGGADLPAPAIEQQLRARLRTSENAIDLAHQLHERPALHRGLADVLMTGAEDVAGDSARQLSRSACPDCAHFAQVLLERAVELDANRFAEFHRALVAGEPEVTRLEQDLAGLVTGERLAALVSEPEEPAAEAADRLLGLFAAERRMTDLQEVLTALYARGEQFAVETVLANVALGRSAVDAAKFAQLQRDAAEREIGKLVVRKRLPQDVAAYVAAFDLRSESVMRGLLAVAVKTSSSHDLIRLARALRSRGFADAPAIVMERALHDGAPPQDVCDLLDGLAGSAPDQRTAIEELFLTHLRGASVEELETYLSRKDFLGRSDALVRDVVADRPIDDVIALHRHAADEDAELAWNITHAVAGSRKPSHLVQFALACPRYAEQLFTAVGRQRDGDDIGLLLRKWHEDVDGLRHSVPLATWFAAVVPPEVLLDAREFLVGLGKKESTKPVDDVLRMVLHEHALRLAPQELAALLVALPAPSSRKLSEITVPLVRKLDEEFKDLPVQEQSEEPGEDAVTLTYLARVVAAVSHYDHPVAEDLVARIDGAVYNRDDAALHRRYAKELGESGAPGRERDFRRRIDS</sequence>
<comment type="caution">
    <text evidence="1">The sequence shown here is derived from an EMBL/GenBank/DDBJ whole genome shotgun (WGS) entry which is preliminary data.</text>
</comment>
<evidence type="ECO:0008006" key="3">
    <source>
        <dbReference type="Google" id="ProtNLM"/>
    </source>
</evidence>
<reference evidence="1 2" key="1">
    <citation type="submission" date="2020-08" db="EMBL/GenBank/DDBJ databases">
        <title>Sequencing the genomes of 1000 actinobacteria strains.</title>
        <authorList>
            <person name="Klenk H.-P."/>
        </authorList>
    </citation>
    <scope>NUCLEOTIDE SEQUENCE [LARGE SCALE GENOMIC DNA]</scope>
    <source>
        <strain evidence="1 2">DSM 45582</strain>
    </source>
</reference>
<name>A0A840NRZ9_9PSEU</name>
<dbReference type="RefSeq" id="WP_184482800.1">
    <property type="nucleotide sequence ID" value="NZ_JACHIV010000001.1"/>
</dbReference>
<evidence type="ECO:0000313" key="2">
    <source>
        <dbReference type="Proteomes" id="UP000580474"/>
    </source>
</evidence>
<organism evidence="1 2">
    <name type="scientific">Saccharopolyspora gloriosae</name>
    <dbReference type="NCBI Taxonomy" id="455344"/>
    <lineage>
        <taxon>Bacteria</taxon>
        <taxon>Bacillati</taxon>
        <taxon>Actinomycetota</taxon>
        <taxon>Actinomycetes</taxon>
        <taxon>Pseudonocardiales</taxon>
        <taxon>Pseudonocardiaceae</taxon>
        <taxon>Saccharopolyspora</taxon>
    </lineage>
</organism>
<dbReference type="Gene3D" id="3.40.50.1460">
    <property type="match status" value="1"/>
</dbReference>
<protein>
    <recommendedName>
        <fullName evidence="3">Caspase domain-containing protein</fullName>
    </recommendedName>
</protein>
<keyword evidence="2" id="KW-1185">Reference proteome</keyword>
<evidence type="ECO:0000313" key="1">
    <source>
        <dbReference type="EMBL" id="MBB5071922.1"/>
    </source>
</evidence>